<comment type="caution">
    <text evidence="2">The sequence shown here is derived from an EMBL/GenBank/DDBJ whole genome shotgun (WGS) entry which is preliminary data.</text>
</comment>
<dbReference type="STRING" id="333673.A0A3M0KK83"/>
<feature type="region of interest" description="Disordered" evidence="1">
    <location>
        <begin position="1"/>
        <end position="24"/>
    </location>
</feature>
<dbReference type="Proteomes" id="UP000269221">
    <property type="component" value="Unassembled WGS sequence"/>
</dbReference>
<evidence type="ECO:0000313" key="2">
    <source>
        <dbReference type="EMBL" id="RMC13659.1"/>
    </source>
</evidence>
<proteinExistence type="predicted"/>
<dbReference type="OrthoDB" id="9400817at2759"/>
<sequence length="104" mass="10983">MTRMKGQRPPQQFTDDTKLGGVTDTSEGCAALPKGLGNLERWAERNCVKFNKGKCMVLLLVPAQAGGQPLEKQLCGEGIGGPGGQQAFHEPSVGPCAQESQWGA</sequence>
<protein>
    <recommendedName>
        <fullName evidence="4">Rna-directed dna polymerase from mobile element jockey-like</fullName>
    </recommendedName>
</protein>
<organism evidence="2 3">
    <name type="scientific">Hirundo rustica rustica</name>
    <dbReference type="NCBI Taxonomy" id="333673"/>
    <lineage>
        <taxon>Eukaryota</taxon>
        <taxon>Metazoa</taxon>
        <taxon>Chordata</taxon>
        <taxon>Craniata</taxon>
        <taxon>Vertebrata</taxon>
        <taxon>Euteleostomi</taxon>
        <taxon>Archelosauria</taxon>
        <taxon>Archosauria</taxon>
        <taxon>Dinosauria</taxon>
        <taxon>Saurischia</taxon>
        <taxon>Theropoda</taxon>
        <taxon>Coelurosauria</taxon>
        <taxon>Aves</taxon>
        <taxon>Neognathae</taxon>
        <taxon>Neoaves</taxon>
        <taxon>Telluraves</taxon>
        <taxon>Australaves</taxon>
        <taxon>Passeriformes</taxon>
        <taxon>Sylvioidea</taxon>
        <taxon>Hirundinidae</taxon>
        <taxon>Hirundo</taxon>
    </lineage>
</organism>
<accession>A0A3M0KK83</accession>
<dbReference type="AlphaFoldDB" id="A0A3M0KK83"/>
<evidence type="ECO:0000256" key="1">
    <source>
        <dbReference type="SAM" id="MobiDB-lite"/>
    </source>
</evidence>
<feature type="region of interest" description="Disordered" evidence="1">
    <location>
        <begin position="81"/>
        <end position="104"/>
    </location>
</feature>
<evidence type="ECO:0000313" key="3">
    <source>
        <dbReference type="Proteomes" id="UP000269221"/>
    </source>
</evidence>
<evidence type="ECO:0008006" key="4">
    <source>
        <dbReference type="Google" id="ProtNLM"/>
    </source>
</evidence>
<gene>
    <name evidence="2" type="ORF">DUI87_08736</name>
</gene>
<keyword evidence="3" id="KW-1185">Reference proteome</keyword>
<dbReference type="EMBL" id="QRBI01000105">
    <property type="protein sequence ID" value="RMC13659.1"/>
    <property type="molecule type" value="Genomic_DNA"/>
</dbReference>
<name>A0A3M0KK83_HIRRU</name>
<reference evidence="2 3" key="1">
    <citation type="submission" date="2018-07" db="EMBL/GenBank/DDBJ databases">
        <title>A high quality draft genome assembly of the barn swallow (H. rustica rustica).</title>
        <authorList>
            <person name="Formenti G."/>
            <person name="Chiara M."/>
            <person name="Poveda L."/>
            <person name="Francoijs K.-J."/>
            <person name="Bonisoli-Alquati A."/>
            <person name="Canova L."/>
            <person name="Gianfranceschi L."/>
            <person name="Horner D.S."/>
            <person name="Saino N."/>
        </authorList>
    </citation>
    <scope>NUCLEOTIDE SEQUENCE [LARGE SCALE GENOMIC DNA]</scope>
    <source>
        <strain evidence="2">Chelidonia</strain>
        <tissue evidence="2">Blood</tissue>
    </source>
</reference>